<proteinExistence type="predicted"/>
<dbReference type="EMBL" id="JAHRHY010000014">
    <property type="protein sequence ID" value="KAG9064189.1"/>
    <property type="molecule type" value="Genomic_DNA"/>
</dbReference>
<gene>
    <name evidence="1" type="ORF">KI688_003377</name>
</gene>
<reference evidence="1" key="1">
    <citation type="submission" date="2021-06" db="EMBL/GenBank/DDBJ databases">
        <title>Genome Sequence of Mortierella hyaline Strain SCG-10, a Cold-Adapted, Nitrate-Reducing Fungus Isolated from Soil in Minnesota, USA.</title>
        <authorList>
            <person name="Aldossari N."/>
        </authorList>
    </citation>
    <scope>NUCLEOTIDE SEQUENCE</scope>
    <source>
        <strain evidence="1">SCG-10</strain>
    </source>
</reference>
<sequence>MFSIKRYLGFVYRFESLENITFSMNVAFEDEFGAPYHSTQEGENTSAHRQHGLVPLEMLYISDIRNAITDDIDDVVYAYNQTL</sequence>
<evidence type="ECO:0000313" key="1">
    <source>
        <dbReference type="EMBL" id="KAG9064189.1"/>
    </source>
</evidence>
<accession>A0A9P7XNQ3</accession>
<dbReference type="Proteomes" id="UP000707451">
    <property type="component" value="Unassembled WGS sequence"/>
</dbReference>
<name>A0A9P7XNQ3_9FUNG</name>
<dbReference type="OrthoDB" id="10574977at2759"/>
<comment type="caution">
    <text evidence="1">The sequence shown here is derived from an EMBL/GenBank/DDBJ whole genome shotgun (WGS) entry which is preliminary data.</text>
</comment>
<organism evidence="1 2">
    <name type="scientific">Linnemannia hyalina</name>
    <dbReference type="NCBI Taxonomy" id="64524"/>
    <lineage>
        <taxon>Eukaryota</taxon>
        <taxon>Fungi</taxon>
        <taxon>Fungi incertae sedis</taxon>
        <taxon>Mucoromycota</taxon>
        <taxon>Mortierellomycotina</taxon>
        <taxon>Mortierellomycetes</taxon>
        <taxon>Mortierellales</taxon>
        <taxon>Mortierellaceae</taxon>
        <taxon>Linnemannia</taxon>
    </lineage>
</organism>
<protein>
    <submittedName>
        <fullName evidence="1">Uncharacterized protein</fullName>
    </submittedName>
</protein>
<dbReference type="AlphaFoldDB" id="A0A9P7XNQ3"/>
<keyword evidence="2" id="KW-1185">Reference proteome</keyword>
<evidence type="ECO:0000313" key="2">
    <source>
        <dbReference type="Proteomes" id="UP000707451"/>
    </source>
</evidence>